<gene>
    <name evidence="1" type="ORF">ALGA_2949</name>
</gene>
<dbReference type="Proteomes" id="UP000218267">
    <property type="component" value="Chromosome"/>
</dbReference>
<name>A0A1Y1CLT2_9BACT</name>
<dbReference type="RefSeq" id="WP_096430429.1">
    <property type="nucleotide sequence ID" value="NZ_AP018042.1"/>
</dbReference>
<accession>A0A1Y1CLT2</accession>
<reference evidence="1 2" key="1">
    <citation type="journal article" date="2018" name="Mar. Genomics">
        <title>Complete genome sequence of Marinifilaceae bacterium strain SPP2, isolated from the Antarctic marine sediment.</title>
        <authorList>
            <person name="Watanabe M."/>
            <person name="Kojima H."/>
            <person name="Fukui M."/>
        </authorList>
    </citation>
    <scope>NUCLEOTIDE SEQUENCE [LARGE SCALE GENOMIC DNA]</scope>
    <source>
        <strain evidence="1 2">SPP2</strain>
    </source>
</reference>
<sequence length="146" mass="16921">MHVSKLSAQKEERWKLSVNKDRKALEIVMDLGADAKGVIYLFDITRDTLNLAFVAEESVDWNTHGISVCAMPKNKEVLKIKLDDIDLENVQVVFHKMWEAMPKRFKNVTTLFELKEYGVTDSGPEVSSFIIRFKMKRPRRSNSIQF</sequence>
<evidence type="ECO:0000313" key="1">
    <source>
        <dbReference type="EMBL" id="BAX81254.1"/>
    </source>
</evidence>
<dbReference type="AlphaFoldDB" id="A0A1Y1CLT2"/>
<organism evidence="1 2">
    <name type="scientific">Labilibaculum antarcticum</name>
    <dbReference type="NCBI Taxonomy" id="1717717"/>
    <lineage>
        <taxon>Bacteria</taxon>
        <taxon>Pseudomonadati</taxon>
        <taxon>Bacteroidota</taxon>
        <taxon>Bacteroidia</taxon>
        <taxon>Marinilabiliales</taxon>
        <taxon>Marinifilaceae</taxon>
        <taxon>Labilibaculum</taxon>
    </lineage>
</organism>
<evidence type="ECO:0000313" key="2">
    <source>
        <dbReference type="Proteomes" id="UP000218267"/>
    </source>
</evidence>
<keyword evidence="2" id="KW-1185">Reference proteome</keyword>
<dbReference type="KEGG" id="mbas:ALGA_2949"/>
<reference evidence="2" key="2">
    <citation type="journal article" date="2020" name="Antonie Van Leeuwenhoek">
        <title>Labilibaculum antarcticum sp. nov., a novel facultative anaerobic, psychrotorelant bacterium isolated from marine sediment of Antarctica.</title>
        <authorList>
            <person name="Watanabe M."/>
            <person name="Kojima H."/>
            <person name="Fukui M."/>
        </authorList>
    </citation>
    <scope>NUCLEOTIDE SEQUENCE [LARGE SCALE GENOMIC DNA]</scope>
    <source>
        <strain evidence="2">SPP2</strain>
    </source>
</reference>
<protein>
    <submittedName>
        <fullName evidence="1">Uncharacterized protein</fullName>
    </submittedName>
</protein>
<dbReference type="OrthoDB" id="1119059at2"/>
<dbReference type="EMBL" id="AP018042">
    <property type="protein sequence ID" value="BAX81254.1"/>
    <property type="molecule type" value="Genomic_DNA"/>
</dbReference>
<proteinExistence type="predicted"/>